<feature type="transmembrane region" description="Helical" evidence="7">
    <location>
        <begin position="161"/>
        <end position="178"/>
    </location>
</feature>
<accession>A0A3N2DQG6</accession>
<dbReference type="SUPFAM" id="SSF52540">
    <property type="entry name" value="P-loop containing nucleoside triphosphate hydrolases"/>
    <property type="match status" value="1"/>
</dbReference>
<comment type="subcellular location">
    <subcellularLocation>
        <location evidence="1">Cell membrane</location>
        <topology evidence="1">Multi-pass membrane protein</topology>
    </subcellularLocation>
</comment>
<dbReference type="Pfam" id="PF00005">
    <property type="entry name" value="ABC_tran"/>
    <property type="match status" value="1"/>
</dbReference>
<dbReference type="SMART" id="SM00382">
    <property type="entry name" value="AAA"/>
    <property type="match status" value="1"/>
</dbReference>
<dbReference type="GO" id="GO:0005524">
    <property type="term" value="F:ATP binding"/>
    <property type="evidence" value="ECO:0007669"/>
    <property type="project" value="UniProtKB-KW"/>
</dbReference>
<dbReference type="InterPro" id="IPR039421">
    <property type="entry name" value="Type_1_exporter"/>
</dbReference>
<feature type="transmembrane region" description="Helical" evidence="7">
    <location>
        <begin position="16"/>
        <end position="42"/>
    </location>
</feature>
<keyword evidence="6 7" id="KW-0472">Membrane</keyword>
<dbReference type="PANTHER" id="PTHR24221">
    <property type="entry name" value="ATP-BINDING CASSETTE SUB-FAMILY B"/>
    <property type="match status" value="1"/>
</dbReference>
<dbReference type="GO" id="GO:0042883">
    <property type="term" value="P:cysteine transport"/>
    <property type="evidence" value="ECO:0007669"/>
    <property type="project" value="InterPro"/>
</dbReference>
<dbReference type="RefSeq" id="WP_123712781.1">
    <property type="nucleotide sequence ID" value="NZ_RKHR01000004.1"/>
</dbReference>
<keyword evidence="4 10" id="KW-0067">ATP-binding</keyword>
<evidence type="ECO:0000313" key="11">
    <source>
        <dbReference type="Proteomes" id="UP000275394"/>
    </source>
</evidence>
<proteinExistence type="predicted"/>
<evidence type="ECO:0000256" key="1">
    <source>
        <dbReference type="ARBA" id="ARBA00004651"/>
    </source>
</evidence>
<dbReference type="Gene3D" id="1.20.1560.10">
    <property type="entry name" value="ABC transporter type 1, transmembrane domain"/>
    <property type="match status" value="1"/>
</dbReference>
<evidence type="ECO:0000259" key="9">
    <source>
        <dbReference type="PROSITE" id="PS50929"/>
    </source>
</evidence>
<dbReference type="NCBIfam" id="TIGR02857">
    <property type="entry name" value="CydD"/>
    <property type="match status" value="1"/>
</dbReference>
<dbReference type="GO" id="GO:0034040">
    <property type="term" value="F:ATPase-coupled lipid transmembrane transporter activity"/>
    <property type="evidence" value="ECO:0007669"/>
    <property type="project" value="TreeGrafter"/>
</dbReference>
<dbReference type="PROSITE" id="PS50893">
    <property type="entry name" value="ABC_TRANSPORTER_2"/>
    <property type="match status" value="1"/>
</dbReference>
<dbReference type="PROSITE" id="PS50929">
    <property type="entry name" value="ABC_TM1F"/>
    <property type="match status" value="1"/>
</dbReference>
<evidence type="ECO:0000256" key="3">
    <source>
        <dbReference type="ARBA" id="ARBA00022741"/>
    </source>
</evidence>
<feature type="domain" description="ABC transmembrane type-1" evidence="9">
    <location>
        <begin position="23"/>
        <end position="306"/>
    </location>
</feature>
<name>A0A3N2DQG6_9GAMM</name>
<evidence type="ECO:0000256" key="5">
    <source>
        <dbReference type="ARBA" id="ARBA00022989"/>
    </source>
</evidence>
<feature type="transmembrane region" description="Helical" evidence="7">
    <location>
        <begin position="136"/>
        <end position="155"/>
    </location>
</feature>
<keyword evidence="2 7" id="KW-0812">Transmembrane</keyword>
<evidence type="ECO:0000256" key="7">
    <source>
        <dbReference type="SAM" id="Phobius"/>
    </source>
</evidence>
<evidence type="ECO:0000256" key="2">
    <source>
        <dbReference type="ARBA" id="ARBA00022692"/>
    </source>
</evidence>
<reference evidence="10 11" key="1">
    <citation type="submission" date="2018-11" db="EMBL/GenBank/DDBJ databases">
        <title>Genomic Encyclopedia of Type Strains, Phase IV (KMG-IV): sequencing the most valuable type-strain genomes for metagenomic binning, comparative biology and taxonomic classification.</title>
        <authorList>
            <person name="Goeker M."/>
        </authorList>
    </citation>
    <scope>NUCLEOTIDE SEQUENCE [LARGE SCALE GENOMIC DNA]</scope>
    <source>
        <strain evidence="10 11">DSM 100316</strain>
    </source>
</reference>
<dbReference type="InterPro" id="IPR003439">
    <property type="entry name" value="ABC_transporter-like_ATP-bd"/>
</dbReference>
<dbReference type="OrthoDB" id="9802264at2"/>
<dbReference type="InterPro" id="IPR003593">
    <property type="entry name" value="AAA+_ATPase"/>
</dbReference>
<evidence type="ECO:0000256" key="6">
    <source>
        <dbReference type="ARBA" id="ARBA00023136"/>
    </source>
</evidence>
<dbReference type="SUPFAM" id="SSF90123">
    <property type="entry name" value="ABC transporter transmembrane region"/>
    <property type="match status" value="1"/>
</dbReference>
<organism evidence="10 11">
    <name type="scientific">Sinobacterium caligoides</name>
    <dbReference type="NCBI Taxonomy" id="933926"/>
    <lineage>
        <taxon>Bacteria</taxon>
        <taxon>Pseudomonadati</taxon>
        <taxon>Pseudomonadota</taxon>
        <taxon>Gammaproteobacteria</taxon>
        <taxon>Cellvibrionales</taxon>
        <taxon>Spongiibacteraceae</taxon>
        <taxon>Sinobacterium</taxon>
    </lineage>
</organism>
<dbReference type="InterPro" id="IPR036640">
    <property type="entry name" value="ABC1_TM_sf"/>
</dbReference>
<dbReference type="PANTHER" id="PTHR24221:SF261">
    <property type="entry name" value="GLUTATHIONE_L-CYSTEINE TRANSPORT SYSTEM ATP-BINDING_PERMEASE PROTEIN CYDD"/>
    <property type="match status" value="1"/>
</dbReference>
<comment type="caution">
    <text evidence="10">The sequence shown here is derived from an EMBL/GenBank/DDBJ whole genome shotgun (WGS) entry which is preliminary data.</text>
</comment>
<feature type="domain" description="ABC transporter" evidence="8">
    <location>
        <begin position="340"/>
        <end position="558"/>
    </location>
</feature>
<protein>
    <submittedName>
        <fullName evidence="10">ATP-binding cassette subfamily C protein CydD</fullName>
    </submittedName>
</protein>
<feature type="transmembrane region" description="Helical" evidence="7">
    <location>
        <begin position="235"/>
        <end position="262"/>
    </location>
</feature>
<feature type="transmembrane region" description="Helical" evidence="7">
    <location>
        <begin position="54"/>
        <end position="69"/>
    </location>
</feature>
<sequence length="560" mass="62083">MANVLLVSLQKQQRRYYAAADGAALTIALCVVAQAALLASIISEMVLQRQITSLYIYLLMAVFGLRYLAHWGKDHCGLRASLAIRYPLRRRLLTQLANLGPGRKAIDHDGGLSSIVYEQVDALDDYFSRYISQTRLALLVPLVSIIAAAFVSWLATAVFLLTAPLVIYFMILVGERAARANRQQFQRLALLSNQFVDLSRGLQQLKILRQTERGEARLRSSAEAYQQTTMKVLRLAFISTATLELFASLAIAIIALVLGLGLLQLLPWARGETFLALPQALFLLLLAPEFYQPLRQLGADYHAKQKAQAAAEQIELILQQPLSNAPTSSPVQHASQPPRIRFHDVHWQVGERTLLQGVDLEVSSGETLWLSGHSGAGKTSIINLLLGFEQRYRGDILVDGIELRQVELAHWRRQLAWLPQQPEWVSGTLRQNLLLGCPALPDSEIVAALQQAEAWSFVDALPLRLDASISELGSGLSGGQLQRLSIARAILSNAPLWLLDEPCAHLDTQTAEAILDTLRRVCRDKTTIIVSHDTQPLPWAQQQLSVAQGRIRQLDEEVAP</sequence>
<dbReference type="InterPro" id="IPR017871">
    <property type="entry name" value="ABC_transporter-like_CS"/>
</dbReference>
<evidence type="ECO:0000259" key="8">
    <source>
        <dbReference type="PROSITE" id="PS50893"/>
    </source>
</evidence>
<dbReference type="InterPro" id="IPR014216">
    <property type="entry name" value="ABC_transptr_CydD"/>
</dbReference>
<dbReference type="InterPro" id="IPR027417">
    <property type="entry name" value="P-loop_NTPase"/>
</dbReference>
<dbReference type="Proteomes" id="UP000275394">
    <property type="component" value="Unassembled WGS sequence"/>
</dbReference>
<dbReference type="GO" id="GO:0140359">
    <property type="term" value="F:ABC-type transporter activity"/>
    <property type="evidence" value="ECO:0007669"/>
    <property type="project" value="InterPro"/>
</dbReference>
<dbReference type="Pfam" id="PF00664">
    <property type="entry name" value="ABC_membrane"/>
    <property type="match status" value="1"/>
</dbReference>
<keyword evidence="5 7" id="KW-1133">Transmembrane helix</keyword>
<evidence type="ECO:0000313" key="10">
    <source>
        <dbReference type="EMBL" id="ROS02043.1"/>
    </source>
</evidence>
<dbReference type="CDD" id="cd18584">
    <property type="entry name" value="ABC_6TM_AarD_CydD"/>
    <property type="match status" value="1"/>
</dbReference>
<keyword evidence="3" id="KW-0547">Nucleotide-binding</keyword>
<dbReference type="InterPro" id="IPR011527">
    <property type="entry name" value="ABC1_TM_dom"/>
</dbReference>
<gene>
    <name evidence="10" type="ORF">EDC56_2493</name>
</gene>
<dbReference type="GO" id="GO:0005886">
    <property type="term" value="C:plasma membrane"/>
    <property type="evidence" value="ECO:0007669"/>
    <property type="project" value="UniProtKB-SubCell"/>
</dbReference>
<dbReference type="EMBL" id="RKHR01000004">
    <property type="protein sequence ID" value="ROS02043.1"/>
    <property type="molecule type" value="Genomic_DNA"/>
</dbReference>
<keyword evidence="11" id="KW-1185">Reference proteome</keyword>
<dbReference type="GO" id="GO:0016887">
    <property type="term" value="F:ATP hydrolysis activity"/>
    <property type="evidence" value="ECO:0007669"/>
    <property type="project" value="InterPro"/>
</dbReference>
<evidence type="ECO:0000256" key="4">
    <source>
        <dbReference type="ARBA" id="ARBA00022840"/>
    </source>
</evidence>
<dbReference type="AlphaFoldDB" id="A0A3N2DQG6"/>
<dbReference type="Gene3D" id="3.40.50.300">
    <property type="entry name" value="P-loop containing nucleotide triphosphate hydrolases"/>
    <property type="match status" value="1"/>
</dbReference>
<dbReference type="PROSITE" id="PS00211">
    <property type="entry name" value="ABC_TRANSPORTER_1"/>
    <property type="match status" value="1"/>
</dbReference>